<dbReference type="Pfam" id="PF10668">
    <property type="entry name" value="Phage_terminase"/>
    <property type="match status" value="1"/>
</dbReference>
<keyword evidence="3" id="KW-1185">Reference proteome</keyword>
<feature type="domain" description="PBSX phage terminase small subunit-like N-terminal" evidence="1">
    <location>
        <begin position="2"/>
        <end position="29"/>
    </location>
</feature>
<name>A0ABY8RAB6_PARBF</name>
<accession>A0ABY8RAB6</accession>
<evidence type="ECO:0000259" key="1">
    <source>
        <dbReference type="Pfam" id="PF10668"/>
    </source>
</evidence>
<gene>
    <name evidence="2" type="ORF">QJS64_20295</name>
</gene>
<proteinExistence type="predicted"/>
<dbReference type="InterPro" id="IPR018925">
    <property type="entry name" value="XtmA-like_N"/>
</dbReference>
<protein>
    <submittedName>
        <fullName evidence="2">Phage terminase small subunit-related protein</fullName>
    </submittedName>
</protein>
<keyword evidence="2" id="KW-0614">Plasmid</keyword>
<dbReference type="Proteomes" id="UP001239169">
    <property type="component" value="Plasmid unnamed4"/>
</dbReference>
<evidence type="ECO:0000313" key="3">
    <source>
        <dbReference type="Proteomes" id="UP001239169"/>
    </source>
</evidence>
<dbReference type="EMBL" id="CP124689">
    <property type="protein sequence ID" value="WGX77598.1"/>
    <property type="molecule type" value="Genomic_DNA"/>
</dbReference>
<organism evidence="2 3">
    <name type="scientific">Paraclostridium bifermentans</name>
    <name type="common">Clostridium bifermentans</name>
    <dbReference type="NCBI Taxonomy" id="1490"/>
    <lineage>
        <taxon>Bacteria</taxon>
        <taxon>Bacillati</taxon>
        <taxon>Bacillota</taxon>
        <taxon>Clostridia</taxon>
        <taxon>Peptostreptococcales</taxon>
        <taxon>Peptostreptococcaceae</taxon>
        <taxon>Paraclostridium</taxon>
    </lineage>
</organism>
<geneLocation type="plasmid" evidence="2 3">
    <name>unnamed4</name>
</geneLocation>
<evidence type="ECO:0000313" key="2">
    <source>
        <dbReference type="EMBL" id="WGX77598.1"/>
    </source>
</evidence>
<reference evidence="2 3" key="1">
    <citation type="submission" date="2023-04" db="EMBL/GenBank/DDBJ databases">
        <title>Bacteria Genome Submission.</title>
        <authorList>
            <person name="Isaac P."/>
        </authorList>
    </citation>
    <scope>NUCLEOTIDE SEQUENCE [LARGE SCALE GENOMIC DNA]</scope>
    <source>
        <strain evidence="2 3">SampleS7P1</strain>
        <plasmid evidence="2 3">unnamed4</plasmid>
    </source>
</reference>
<sequence>MKLSEIAEMLLEKSSNIRSWKRIDEWDSKLPKVGA</sequence>